<evidence type="ECO:0000313" key="6">
    <source>
        <dbReference type="Proteomes" id="UP000289465"/>
    </source>
</evidence>
<evidence type="ECO:0000256" key="1">
    <source>
        <dbReference type="ARBA" id="ARBA00005254"/>
    </source>
</evidence>
<name>A0A446CC13_9BURK</name>
<comment type="similarity">
    <text evidence="1 4">Belongs to the enoyl-CoA hydratase/isomerase family.</text>
</comment>
<dbReference type="RefSeq" id="WP_129240232.1">
    <property type="nucleotide sequence ID" value="NZ_UFQC01000007.1"/>
</dbReference>
<dbReference type="InterPro" id="IPR029045">
    <property type="entry name" value="ClpP/crotonase-like_dom_sf"/>
</dbReference>
<dbReference type="Pfam" id="PF00378">
    <property type="entry name" value="ECH_1"/>
    <property type="match status" value="1"/>
</dbReference>
<dbReference type="AlphaFoldDB" id="A0A446CC13"/>
<dbReference type="PROSITE" id="PS00166">
    <property type="entry name" value="ENOYL_COA_HYDRATASE"/>
    <property type="match status" value="1"/>
</dbReference>
<dbReference type="PANTHER" id="PTHR11941">
    <property type="entry name" value="ENOYL-COA HYDRATASE-RELATED"/>
    <property type="match status" value="1"/>
</dbReference>
<dbReference type="InterPro" id="IPR014748">
    <property type="entry name" value="Enoyl-CoA_hydra_C"/>
</dbReference>
<evidence type="ECO:0000313" key="5">
    <source>
        <dbReference type="EMBL" id="SSW65407.1"/>
    </source>
</evidence>
<dbReference type="NCBIfam" id="NF006100">
    <property type="entry name" value="PRK08252.1"/>
    <property type="match status" value="1"/>
</dbReference>
<dbReference type="InterPro" id="IPR001753">
    <property type="entry name" value="Enoyl-CoA_hydra/iso"/>
</dbReference>
<dbReference type="Gene3D" id="3.90.226.10">
    <property type="entry name" value="2-enoyl-CoA Hydratase, Chain A, domain 1"/>
    <property type="match status" value="1"/>
</dbReference>
<keyword evidence="2" id="KW-0443">Lipid metabolism</keyword>
<sequence length="260" mass="27549">MTATTAEQDEVLLESSEGILTITINRPQARNAVTLAVARAIAAAVDELDARDDLRIGILTGAGGSFCAGMDLKGFLRGERPSIEGRGFGGLTLRLPKKPLIAAVEGYALAGGFELVLACDLVVAAENAQFGVPEVKRGLAATAGGLVRLPRQLPYRVALELALTGDMFPATRALGYGLINQISPPGQALERARELARRIVANGPLAVAASKRVIVESQGWPADEVWRRQAELTEHVFTSADAREGSAAFAEKRAPVWQGR</sequence>
<accession>A0A446CC13</accession>
<dbReference type="InterPro" id="IPR018376">
    <property type="entry name" value="Enoyl-CoA_hyd/isom_CS"/>
</dbReference>
<evidence type="ECO:0000256" key="2">
    <source>
        <dbReference type="ARBA" id="ARBA00023098"/>
    </source>
</evidence>
<gene>
    <name evidence="5" type="primary">caiD_2</name>
    <name evidence="5" type="ORF">AVE30378_01570</name>
</gene>
<protein>
    <submittedName>
        <fullName evidence="5">Carnitinyl-CoA dehydratase</fullName>
        <ecNumber evidence="5">4.2.1.149</ecNumber>
    </submittedName>
</protein>
<dbReference type="GO" id="GO:0006635">
    <property type="term" value="P:fatty acid beta-oxidation"/>
    <property type="evidence" value="ECO:0007669"/>
    <property type="project" value="TreeGrafter"/>
</dbReference>
<dbReference type="EMBL" id="UFQC01000007">
    <property type="protein sequence ID" value="SSW65407.1"/>
    <property type="molecule type" value="Genomic_DNA"/>
</dbReference>
<dbReference type="EC" id="4.2.1.149" evidence="5"/>
<organism evidence="5 6">
    <name type="scientific">Achromobacter veterisilvae</name>
    <dbReference type="NCBI Taxonomy" id="2069367"/>
    <lineage>
        <taxon>Bacteria</taxon>
        <taxon>Pseudomonadati</taxon>
        <taxon>Pseudomonadota</taxon>
        <taxon>Betaproteobacteria</taxon>
        <taxon>Burkholderiales</taxon>
        <taxon>Alcaligenaceae</taxon>
        <taxon>Achromobacter</taxon>
    </lineage>
</organism>
<dbReference type="CDD" id="cd06558">
    <property type="entry name" value="crotonase-like"/>
    <property type="match status" value="1"/>
</dbReference>
<dbReference type="GO" id="GO:0016829">
    <property type="term" value="F:lyase activity"/>
    <property type="evidence" value="ECO:0007669"/>
    <property type="project" value="UniProtKB-KW"/>
</dbReference>
<dbReference type="PANTHER" id="PTHR11941:SF169">
    <property type="entry name" value="(7AS)-7A-METHYL-1,5-DIOXO-2,3,5,6,7,7A-HEXAHYDRO-1H-INDENE-CARBOXYL-COA HYDROLASE"/>
    <property type="match status" value="1"/>
</dbReference>
<evidence type="ECO:0000256" key="3">
    <source>
        <dbReference type="ARBA" id="ARBA00023239"/>
    </source>
</evidence>
<dbReference type="Proteomes" id="UP000289465">
    <property type="component" value="Unassembled WGS sequence"/>
</dbReference>
<dbReference type="SUPFAM" id="SSF52096">
    <property type="entry name" value="ClpP/crotonase"/>
    <property type="match status" value="1"/>
</dbReference>
<reference evidence="5 6" key="1">
    <citation type="submission" date="2018-07" db="EMBL/GenBank/DDBJ databases">
        <authorList>
            <person name="Peeters C."/>
        </authorList>
    </citation>
    <scope>NUCLEOTIDE SEQUENCE [LARGE SCALE GENOMIC DNA]</scope>
    <source>
        <strain evidence="5 6">LMG 30378</strain>
    </source>
</reference>
<evidence type="ECO:0000256" key="4">
    <source>
        <dbReference type="RuleBase" id="RU003707"/>
    </source>
</evidence>
<keyword evidence="3 5" id="KW-0456">Lyase</keyword>
<dbReference type="Gene3D" id="1.10.12.10">
    <property type="entry name" value="Lyase 2-enoyl-coa Hydratase, Chain A, domain 2"/>
    <property type="match status" value="1"/>
</dbReference>
<dbReference type="OrthoDB" id="9774843at2"/>
<proteinExistence type="inferred from homology"/>